<dbReference type="AlphaFoldDB" id="M1MNZ7"/>
<evidence type="ECO:0000313" key="1">
    <source>
        <dbReference type="EMBL" id="AGF59589.1"/>
    </source>
</evidence>
<keyword evidence="1" id="KW-0614">Plasmid</keyword>
<dbReference type="KEGG" id="csr:Cspa_135p00290"/>
<gene>
    <name evidence="1" type="ORF">Cspa_135p00290</name>
</gene>
<proteinExistence type="predicted"/>
<dbReference type="RefSeq" id="WP_015395896.1">
    <property type="nucleotide sequence ID" value="NC_020292.1"/>
</dbReference>
<reference evidence="1 2" key="1">
    <citation type="submission" date="2013-02" db="EMBL/GenBank/DDBJ databases">
        <title>Genome sequence of Clostridium saccharoperbutylacetonicum N1-4(HMT).</title>
        <authorList>
            <person name="Poehlein A."/>
            <person name="Daniel R."/>
        </authorList>
    </citation>
    <scope>NUCLEOTIDE SEQUENCE [LARGE SCALE GENOMIC DNA]</scope>
    <source>
        <strain evidence="2">N1-4(HMT)</strain>
        <plasmid evidence="2">Plasmid Csp_135p</plasmid>
    </source>
</reference>
<geneLocation type="plasmid" evidence="1 2">
    <name>Csp_135p</name>
</geneLocation>
<protein>
    <submittedName>
        <fullName evidence="1">Uncharacterized protein</fullName>
    </submittedName>
</protein>
<organism evidence="1 2">
    <name type="scientific">Clostridium saccharoperbutylacetonicum N1-4(HMT)</name>
    <dbReference type="NCBI Taxonomy" id="931276"/>
    <lineage>
        <taxon>Bacteria</taxon>
        <taxon>Bacillati</taxon>
        <taxon>Bacillota</taxon>
        <taxon>Clostridia</taxon>
        <taxon>Eubacteriales</taxon>
        <taxon>Clostridiaceae</taxon>
        <taxon>Clostridium</taxon>
    </lineage>
</organism>
<sequence>MGGFNTSGEELSAMAAMAKKQLMKQNKGDADASFDYSKIMEEFNEDEEVQKEDEYKLNNNLQEKPLDNTTYEEPKILNPYDEEVFPGGPTKSQVDLWKKEWEGYDIYAIELLGKYSFVFRTLGRFEYKQLVSFIDINALQREESICNAAVLWPENYDYNVMSSQKAGIASTLAAVIMEKSGFTEDYVIQEI</sequence>
<accession>M1MNZ7</accession>
<dbReference type="EMBL" id="CP004122">
    <property type="protein sequence ID" value="AGF59589.1"/>
    <property type="molecule type" value="Genomic_DNA"/>
</dbReference>
<name>M1MNZ7_9CLOT</name>
<dbReference type="PATRIC" id="fig|931276.5.peg.5914"/>
<evidence type="ECO:0000313" key="2">
    <source>
        <dbReference type="Proteomes" id="UP000011728"/>
    </source>
</evidence>
<dbReference type="Proteomes" id="UP000011728">
    <property type="component" value="Plasmid Csp_135p"/>
</dbReference>
<keyword evidence="2" id="KW-1185">Reference proteome</keyword>
<dbReference type="HOGENOM" id="CLU_1419276_0_0_9"/>
<dbReference type="OrthoDB" id="2974447at2"/>